<evidence type="ECO:0000313" key="2">
    <source>
        <dbReference type="WBParaSite" id="Hba_07140"/>
    </source>
</evidence>
<dbReference type="Gene3D" id="3.30.420.10">
    <property type="entry name" value="Ribonuclease H-like superfamily/Ribonuclease H"/>
    <property type="match status" value="1"/>
</dbReference>
<dbReference type="WBParaSite" id="Hba_07140">
    <property type="protein sequence ID" value="Hba_07140"/>
    <property type="gene ID" value="Hba_07140"/>
</dbReference>
<organism evidence="1 2">
    <name type="scientific">Heterorhabditis bacteriophora</name>
    <name type="common">Entomopathogenic nematode worm</name>
    <dbReference type="NCBI Taxonomy" id="37862"/>
    <lineage>
        <taxon>Eukaryota</taxon>
        <taxon>Metazoa</taxon>
        <taxon>Ecdysozoa</taxon>
        <taxon>Nematoda</taxon>
        <taxon>Chromadorea</taxon>
        <taxon>Rhabditida</taxon>
        <taxon>Rhabditina</taxon>
        <taxon>Rhabditomorpha</taxon>
        <taxon>Strongyloidea</taxon>
        <taxon>Heterorhabditidae</taxon>
        <taxon>Heterorhabditis</taxon>
    </lineage>
</organism>
<protein>
    <submittedName>
        <fullName evidence="2">DDE_3 domain-containing protein</fullName>
    </submittedName>
</protein>
<keyword evidence="1" id="KW-1185">Reference proteome</keyword>
<accession>A0A1I7WPP8</accession>
<reference evidence="2" key="1">
    <citation type="submission" date="2016-11" db="UniProtKB">
        <authorList>
            <consortium name="WormBaseParasite"/>
        </authorList>
    </citation>
    <scope>IDENTIFICATION</scope>
</reference>
<evidence type="ECO:0000313" key="1">
    <source>
        <dbReference type="Proteomes" id="UP000095283"/>
    </source>
</evidence>
<dbReference type="InterPro" id="IPR036397">
    <property type="entry name" value="RNaseH_sf"/>
</dbReference>
<dbReference type="AlphaFoldDB" id="A0A1I7WPP8"/>
<dbReference type="Proteomes" id="UP000095283">
    <property type="component" value="Unplaced"/>
</dbReference>
<name>A0A1I7WPP8_HETBA</name>
<sequence length="35" mass="4083">MDWPLRSPDLNPMENIWTLTPFQISKESLAKHGTK</sequence>
<proteinExistence type="predicted"/>
<dbReference type="GO" id="GO:0003676">
    <property type="term" value="F:nucleic acid binding"/>
    <property type="evidence" value="ECO:0007669"/>
    <property type="project" value="InterPro"/>
</dbReference>